<evidence type="ECO:0000313" key="2">
    <source>
        <dbReference type="Proteomes" id="UP000499080"/>
    </source>
</evidence>
<proteinExistence type="predicted"/>
<protein>
    <submittedName>
        <fullName evidence="1">Uncharacterized protein</fullName>
    </submittedName>
</protein>
<dbReference type="AlphaFoldDB" id="A0A4Y2CNR8"/>
<dbReference type="EMBL" id="BGPR01000222">
    <property type="protein sequence ID" value="GBM06071.1"/>
    <property type="molecule type" value="Genomic_DNA"/>
</dbReference>
<name>A0A4Y2CNR8_ARAVE</name>
<keyword evidence="2" id="KW-1185">Reference proteome</keyword>
<dbReference type="Proteomes" id="UP000499080">
    <property type="component" value="Unassembled WGS sequence"/>
</dbReference>
<accession>A0A4Y2CNR8</accession>
<evidence type="ECO:0000313" key="1">
    <source>
        <dbReference type="EMBL" id="GBM06071.1"/>
    </source>
</evidence>
<gene>
    <name evidence="1" type="ORF">AVEN_49447_1</name>
</gene>
<reference evidence="1 2" key="1">
    <citation type="journal article" date="2019" name="Sci. Rep.">
        <title>Orb-weaving spider Araneus ventricosus genome elucidates the spidroin gene catalogue.</title>
        <authorList>
            <person name="Kono N."/>
            <person name="Nakamura H."/>
            <person name="Ohtoshi R."/>
            <person name="Moran D.A.P."/>
            <person name="Shinohara A."/>
            <person name="Yoshida Y."/>
            <person name="Fujiwara M."/>
            <person name="Mori M."/>
            <person name="Tomita M."/>
            <person name="Arakawa K."/>
        </authorList>
    </citation>
    <scope>NUCLEOTIDE SEQUENCE [LARGE SCALE GENOMIC DNA]</scope>
</reference>
<comment type="caution">
    <text evidence="1">The sequence shown here is derived from an EMBL/GenBank/DDBJ whole genome shotgun (WGS) entry which is preliminary data.</text>
</comment>
<organism evidence="1 2">
    <name type="scientific">Araneus ventricosus</name>
    <name type="common">Orbweaver spider</name>
    <name type="synonym">Epeira ventricosa</name>
    <dbReference type="NCBI Taxonomy" id="182803"/>
    <lineage>
        <taxon>Eukaryota</taxon>
        <taxon>Metazoa</taxon>
        <taxon>Ecdysozoa</taxon>
        <taxon>Arthropoda</taxon>
        <taxon>Chelicerata</taxon>
        <taxon>Arachnida</taxon>
        <taxon>Araneae</taxon>
        <taxon>Araneomorphae</taxon>
        <taxon>Entelegynae</taxon>
        <taxon>Araneoidea</taxon>
        <taxon>Araneidae</taxon>
        <taxon>Araneus</taxon>
    </lineage>
</organism>
<sequence>MLPIERQYFLLRVRRLKKIFESVVVSMANMLDNVAVRSIAKHRNKLMSLVESTKKRKKKKQKTWAVPPSNIEHLVFKKIPTSPIDPGPNFNGLHYCEDTPVHDEYDGDDPEDSYDELDIRALTATSTVVELVLELTVANKKKRVPGEPERVEDRPYGISCEICKVSELDSSLSRNGCREASFVLSAGFRFDDGMIAFLLNSQRKLFIFERVCRQLGCLRSVHVHLFSSVLSEYHLDFLSKKPCLWY</sequence>
<dbReference type="OrthoDB" id="6434975at2759"/>